<name>A0ABT1E1R9_9ACTN</name>
<evidence type="ECO:0000313" key="1">
    <source>
        <dbReference type="EMBL" id="MCO8276778.1"/>
    </source>
</evidence>
<organism evidence="1 2">
    <name type="scientific">Paractinoplanes aksuensis</name>
    <dbReference type="NCBI Taxonomy" id="2939490"/>
    <lineage>
        <taxon>Bacteria</taxon>
        <taxon>Bacillati</taxon>
        <taxon>Actinomycetota</taxon>
        <taxon>Actinomycetes</taxon>
        <taxon>Micromonosporales</taxon>
        <taxon>Micromonosporaceae</taxon>
        <taxon>Paractinoplanes</taxon>
    </lineage>
</organism>
<accession>A0ABT1E1R9</accession>
<dbReference type="RefSeq" id="WP_253242804.1">
    <property type="nucleotide sequence ID" value="NZ_JAMYJR010000051.1"/>
</dbReference>
<comment type="caution">
    <text evidence="1">The sequence shown here is derived from an EMBL/GenBank/DDBJ whole genome shotgun (WGS) entry which is preliminary data.</text>
</comment>
<evidence type="ECO:0000313" key="2">
    <source>
        <dbReference type="Proteomes" id="UP001523369"/>
    </source>
</evidence>
<dbReference type="EMBL" id="JAMYJR010000051">
    <property type="protein sequence ID" value="MCO8276778.1"/>
    <property type="molecule type" value="Genomic_DNA"/>
</dbReference>
<reference evidence="1 2" key="1">
    <citation type="submission" date="2022-06" db="EMBL/GenBank/DDBJ databases">
        <title>New Species of the Genus Actinoplanes, ActinopZanes ferrugineus.</title>
        <authorList>
            <person name="Ding P."/>
        </authorList>
    </citation>
    <scope>NUCLEOTIDE SEQUENCE [LARGE SCALE GENOMIC DNA]</scope>
    <source>
        <strain evidence="1 2">TRM88003</strain>
    </source>
</reference>
<protein>
    <submittedName>
        <fullName evidence="1">Uncharacterized protein</fullName>
    </submittedName>
</protein>
<dbReference type="Proteomes" id="UP001523369">
    <property type="component" value="Unassembled WGS sequence"/>
</dbReference>
<proteinExistence type="predicted"/>
<keyword evidence="2" id="KW-1185">Reference proteome</keyword>
<gene>
    <name evidence="1" type="ORF">M1L60_39985</name>
</gene>
<sequence>MTTVFDRLYMAPEFAPVPESVLFATTDGPDEPMIVAEIDVYFDPVSGSPNVSKGGQWRTTDRAVAEVYCAERDRLLGMLAGLAPDLHMAVPAATHRPRRTERLRRLLGNAVRAGDRPNNPYGGEILDLEHWLDRADAAFSPAVDDDRTGVLLDARFLPALVEWLRLDATATGVRRRMIRLDGGLPLGDLSGVTTALAAAFREPGLAAYRQAARVVLPARPPVANLVFAEHRDGVRPVAVGLLFPPLDEYPLRLADGSLVRLPRPPWEYGRILEP</sequence>